<evidence type="ECO:0000259" key="4">
    <source>
        <dbReference type="PROSITE" id="PS51352"/>
    </source>
</evidence>
<dbReference type="PANTHER" id="PTHR12378">
    <property type="entry name" value="DESUMOYLATING ISOPEPTIDASE"/>
    <property type="match status" value="1"/>
</dbReference>
<dbReference type="OMA" id="VTLQMAC"/>
<sequence>MSNKVQLYVYDLSNGLAQQLSLQLTGRQINGIWHTSVVVFGQEIFYGQGICTTKPGQSHHGQPLQMLDMGDTAIDEETFQEYLTEMREHYTADKYHLLDWNCNSFTNDCVGFLTGNAIPSWIKDLPSDFLSTPFGAALRPTIDAMFSRPVPTPAPLPQPVTSPVAAAPDQDIAAALVQAVASHAMSSASAQTAPAPAPSTPGTSTLAAPIHMCTNPSSMHALLRTHRALIAFFTSATCPPCRMIAPLFEDLAHQKTHGNGSGQATGTAFVKVDMGVGLGGQVGAEWGVRVTPTFLFFLDGKKVHTHELKGANSAELRSQVDLLLFQAFPPHPHTSLALPAVESLSMNPILFTQVPNLDTVLTKLLSFVDAIPASPDIQFARQTLSTPVVSYLKSRFPPKGAPAGVSKSIIASPHLLADWADATRTLVGALSPAQLFPLVDMWRLALLDEVIGRWCANAPSPAVGIADPVSDLLEKVVRTLDERDSSGRNYILTVLRMVANAFASPALAQRLLSSGAERGLRAATTKVLVAALLHGDAAVRTAAASVAFNVAACLQRSRVDKIRGSDAAAGVRVEEDEEWEVELVSAVLEALGKEVQSEEVVHRLTAALAFLLRLSPAYNRGGI</sequence>
<accession>A0A1C7M5R3</accession>
<dbReference type="InterPro" id="IPR008580">
    <property type="entry name" value="PPPDE_dom"/>
</dbReference>
<dbReference type="InterPro" id="IPR013766">
    <property type="entry name" value="Thioredoxin_domain"/>
</dbReference>
<evidence type="ECO:0000259" key="5">
    <source>
        <dbReference type="PROSITE" id="PS51396"/>
    </source>
</evidence>
<evidence type="ECO:0000256" key="3">
    <source>
        <dbReference type="ARBA" id="ARBA00022801"/>
    </source>
</evidence>
<comment type="caution">
    <text evidence="7">The sequence shown here is derived from an EMBL/GenBank/DDBJ whole genome shotgun (WGS) entry which is preliminary data.</text>
</comment>
<keyword evidence="8" id="KW-1185">Reference proteome</keyword>
<dbReference type="Pfam" id="PF05903">
    <property type="entry name" value="Peptidase_C97"/>
    <property type="match status" value="1"/>
</dbReference>
<dbReference type="GO" id="GO:0070646">
    <property type="term" value="P:protein modification by small protein removal"/>
    <property type="evidence" value="ECO:0007669"/>
    <property type="project" value="TreeGrafter"/>
</dbReference>
<dbReference type="Gene3D" id="3.40.30.10">
    <property type="entry name" value="Glutaredoxin"/>
    <property type="match status" value="1"/>
</dbReference>
<dbReference type="EMBL" id="LUGG01000011">
    <property type="protein sequence ID" value="OBZ71746.1"/>
    <property type="molecule type" value="Genomic_DNA"/>
</dbReference>
<feature type="domain" description="Thioredoxin" evidence="4">
    <location>
        <begin position="186"/>
        <end position="325"/>
    </location>
</feature>
<dbReference type="InterPro" id="IPR036249">
    <property type="entry name" value="Thioredoxin-like_sf"/>
</dbReference>
<dbReference type="OrthoDB" id="21221at2759"/>
<keyword evidence="2" id="KW-0645">Protease</keyword>
<dbReference type="PROSITE" id="PS51352">
    <property type="entry name" value="THIOREDOXIN_2"/>
    <property type="match status" value="1"/>
</dbReference>
<reference evidence="7 8" key="1">
    <citation type="submission" date="2016-03" db="EMBL/GenBank/DDBJ databases">
        <title>Whole genome sequencing of Grifola frondosa 9006-11.</title>
        <authorList>
            <person name="Min B."/>
            <person name="Park H."/>
            <person name="Kim J.-G."/>
            <person name="Cho H."/>
            <person name="Oh Y.-L."/>
            <person name="Kong W.-S."/>
            <person name="Choi I.-G."/>
        </authorList>
    </citation>
    <scope>NUCLEOTIDE SEQUENCE [LARGE SCALE GENOMIC DNA]</scope>
    <source>
        <strain evidence="7 8">9006-11</strain>
    </source>
</reference>
<dbReference type="AlphaFoldDB" id="A0A1C7M5R3"/>
<feature type="domain" description="PUL" evidence="5">
    <location>
        <begin position="342"/>
        <end position="623"/>
    </location>
</feature>
<dbReference type="Gene3D" id="1.25.10.10">
    <property type="entry name" value="Leucine-rich Repeat Variant"/>
    <property type="match status" value="1"/>
</dbReference>
<dbReference type="Pfam" id="PF00085">
    <property type="entry name" value="Thioredoxin"/>
    <property type="match status" value="1"/>
</dbReference>
<dbReference type="PROSITE" id="PS51396">
    <property type="entry name" value="PUL"/>
    <property type="match status" value="1"/>
</dbReference>
<feature type="domain" description="PPPDE" evidence="6">
    <location>
        <begin position="3"/>
        <end position="143"/>
    </location>
</feature>
<dbReference type="GO" id="GO:0008233">
    <property type="term" value="F:peptidase activity"/>
    <property type="evidence" value="ECO:0007669"/>
    <property type="project" value="UniProtKB-KW"/>
</dbReference>
<keyword evidence="3" id="KW-0378">Hydrolase</keyword>
<dbReference type="InterPro" id="IPR011989">
    <property type="entry name" value="ARM-like"/>
</dbReference>
<dbReference type="Pfam" id="PF08324">
    <property type="entry name" value="PUL"/>
    <property type="match status" value="1"/>
</dbReference>
<gene>
    <name evidence="7" type="primary">desi1</name>
    <name evidence="7" type="ORF">A0H81_08728</name>
</gene>
<evidence type="ECO:0000256" key="2">
    <source>
        <dbReference type="ARBA" id="ARBA00022670"/>
    </source>
</evidence>
<protein>
    <submittedName>
        <fullName evidence="7">Desumoylating isopeptidase 1</fullName>
    </submittedName>
</protein>
<dbReference type="SMART" id="SM01179">
    <property type="entry name" value="DUF862"/>
    <property type="match status" value="1"/>
</dbReference>
<dbReference type="Proteomes" id="UP000092993">
    <property type="component" value="Unassembled WGS sequence"/>
</dbReference>
<dbReference type="InterPro" id="IPR017937">
    <property type="entry name" value="Thioredoxin_CS"/>
</dbReference>
<organism evidence="7 8">
    <name type="scientific">Grifola frondosa</name>
    <name type="common">Maitake</name>
    <name type="synonym">Polyporus frondosus</name>
    <dbReference type="NCBI Taxonomy" id="5627"/>
    <lineage>
        <taxon>Eukaryota</taxon>
        <taxon>Fungi</taxon>
        <taxon>Dikarya</taxon>
        <taxon>Basidiomycota</taxon>
        <taxon>Agaricomycotina</taxon>
        <taxon>Agaricomycetes</taxon>
        <taxon>Polyporales</taxon>
        <taxon>Grifolaceae</taxon>
        <taxon>Grifola</taxon>
    </lineage>
</organism>
<dbReference type="PROSITE" id="PS00194">
    <property type="entry name" value="THIOREDOXIN_1"/>
    <property type="match status" value="1"/>
</dbReference>
<proteinExistence type="inferred from homology"/>
<comment type="similarity">
    <text evidence="1">Belongs to the DeSI family.</text>
</comment>
<dbReference type="GO" id="GO:0006508">
    <property type="term" value="P:proteolysis"/>
    <property type="evidence" value="ECO:0007669"/>
    <property type="project" value="UniProtKB-KW"/>
</dbReference>
<dbReference type="InterPro" id="IPR013535">
    <property type="entry name" value="PUL_dom"/>
</dbReference>
<evidence type="ECO:0000313" key="7">
    <source>
        <dbReference type="EMBL" id="OBZ71746.1"/>
    </source>
</evidence>
<dbReference type="SUPFAM" id="SSF52833">
    <property type="entry name" value="Thioredoxin-like"/>
    <property type="match status" value="1"/>
</dbReference>
<dbReference type="PANTHER" id="PTHR12378:SF7">
    <property type="entry name" value="DESUMOYLATING ISOPEPTIDASE 1"/>
    <property type="match status" value="1"/>
</dbReference>
<evidence type="ECO:0000259" key="6">
    <source>
        <dbReference type="PROSITE" id="PS51858"/>
    </source>
</evidence>
<dbReference type="STRING" id="5627.A0A1C7M5R3"/>
<evidence type="ECO:0000256" key="1">
    <source>
        <dbReference type="ARBA" id="ARBA00008140"/>
    </source>
</evidence>
<evidence type="ECO:0000313" key="8">
    <source>
        <dbReference type="Proteomes" id="UP000092993"/>
    </source>
</evidence>
<dbReference type="InterPro" id="IPR042266">
    <property type="entry name" value="PPPDE_sf"/>
</dbReference>
<dbReference type="Gene3D" id="3.90.1720.30">
    <property type="entry name" value="PPPDE domains"/>
    <property type="match status" value="1"/>
</dbReference>
<dbReference type="PROSITE" id="PS51858">
    <property type="entry name" value="PPPDE"/>
    <property type="match status" value="1"/>
</dbReference>
<dbReference type="CDD" id="cd02947">
    <property type="entry name" value="TRX_family"/>
    <property type="match status" value="1"/>
</dbReference>
<name>A0A1C7M5R3_GRIFR</name>